<reference evidence="2" key="1">
    <citation type="journal article" date="2020" name="Stud. Mycol.">
        <title>101 Dothideomycetes genomes: a test case for predicting lifestyles and emergence of pathogens.</title>
        <authorList>
            <person name="Haridas S."/>
            <person name="Albert R."/>
            <person name="Binder M."/>
            <person name="Bloem J."/>
            <person name="Labutti K."/>
            <person name="Salamov A."/>
            <person name="Andreopoulos B."/>
            <person name="Baker S."/>
            <person name="Barry K."/>
            <person name="Bills G."/>
            <person name="Bluhm B."/>
            <person name="Cannon C."/>
            <person name="Castanera R."/>
            <person name="Culley D."/>
            <person name="Daum C."/>
            <person name="Ezra D."/>
            <person name="Gonzalez J."/>
            <person name="Henrissat B."/>
            <person name="Kuo A."/>
            <person name="Liang C."/>
            <person name="Lipzen A."/>
            <person name="Lutzoni F."/>
            <person name="Magnuson J."/>
            <person name="Mondo S."/>
            <person name="Nolan M."/>
            <person name="Ohm R."/>
            <person name="Pangilinan J."/>
            <person name="Park H.-J."/>
            <person name="Ramirez L."/>
            <person name="Alfaro M."/>
            <person name="Sun H."/>
            <person name="Tritt A."/>
            <person name="Yoshinaga Y."/>
            <person name="Zwiers L.-H."/>
            <person name="Turgeon B."/>
            <person name="Goodwin S."/>
            <person name="Spatafora J."/>
            <person name="Crous P."/>
            <person name="Grigoriev I."/>
        </authorList>
    </citation>
    <scope>NUCLEOTIDE SEQUENCE</scope>
    <source>
        <strain evidence="2">CBS 675.92</strain>
    </source>
</reference>
<feature type="compositionally biased region" description="Basic and acidic residues" evidence="1">
    <location>
        <begin position="141"/>
        <end position="154"/>
    </location>
</feature>
<proteinExistence type="predicted"/>
<name>A0A6A5TFQ6_9PLEO</name>
<organism evidence="2 3">
    <name type="scientific">Byssothecium circinans</name>
    <dbReference type="NCBI Taxonomy" id="147558"/>
    <lineage>
        <taxon>Eukaryota</taxon>
        <taxon>Fungi</taxon>
        <taxon>Dikarya</taxon>
        <taxon>Ascomycota</taxon>
        <taxon>Pezizomycotina</taxon>
        <taxon>Dothideomycetes</taxon>
        <taxon>Pleosporomycetidae</taxon>
        <taxon>Pleosporales</taxon>
        <taxon>Massarineae</taxon>
        <taxon>Massarinaceae</taxon>
        <taxon>Byssothecium</taxon>
    </lineage>
</organism>
<keyword evidence="3" id="KW-1185">Reference proteome</keyword>
<evidence type="ECO:0000256" key="1">
    <source>
        <dbReference type="SAM" id="MobiDB-lite"/>
    </source>
</evidence>
<sequence>MTDQQQTDTESRKTSEASGGNKVTSTSHIDLSTQVLYPLNHSSTTQHGLDPTENKTLDDFQQRDKLILKRKDREYHAMEMQQQNEAVETNRTHVEELKQGVAKLGKHIKEFEGRMWRDEELVHDKLDSLERRIQEFGGNGKDGDGEAKGQRHNV</sequence>
<accession>A0A6A5TFQ6</accession>
<dbReference type="Proteomes" id="UP000800035">
    <property type="component" value="Unassembled WGS sequence"/>
</dbReference>
<evidence type="ECO:0000313" key="2">
    <source>
        <dbReference type="EMBL" id="KAF1950609.1"/>
    </source>
</evidence>
<feature type="region of interest" description="Disordered" evidence="1">
    <location>
        <begin position="134"/>
        <end position="154"/>
    </location>
</feature>
<feature type="compositionally biased region" description="Basic and acidic residues" evidence="1">
    <location>
        <begin position="50"/>
        <end position="62"/>
    </location>
</feature>
<dbReference type="EMBL" id="ML977024">
    <property type="protein sequence ID" value="KAF1950609.1"/>
    <property type="molecule type" value="Genomic_DNA"/>
</dbReference>
<feature type="compositionally biased region" description="Polar residues" evidence="1">
    <location>
        <begin position="16"/>
        <end position="47"/>
    </location>
</feature>
<dbReference type="AlphaFoldDB" id="A0A6A5TFQ6"/>
<feature type="region of interest" description="Disordered" evidence="1">
    <location>
        <begin position="1"/>
        <end position="62"/>
    </location>
</feature>
<gene>
    <name evidence="2" type="ORF">CC80DRAFT_496682</name>
</gene>
<evidence type="ECO:0000313" key="3">
    <source>
        <dbReference type="Proteomes" id="UP000800035"/>
    </source>
</evidence>
<protein>
    <submittedName>
        <fullName evidence="2">Uncharacterized protein</fullName>
    </submittedName>
</protein>